<gene>
    <name evidence="3" type="ORF">ACFFMS_06475</name>
</gene>
<evidence type="ECO:0008006" key="5">
    <source>
        <dbReference type="Google" id="ProtNLM"/>
    </source>
</evidence>
<sequence length="146" mass="16357">MKYTRKWLSFIVLAGALSVTGCGASGTGEGAQQAPKEEAQSVTQLQPDLKTGVNSVLQEVQKLENYLKTSSQQETINKFGKEIAKKWDSFEEDVEEAYPDQYTKIEANLYPLIAETGKQQLDIAKIQELVKKVQEDLNIFLKQLQS</sequence>
<dbReference type="Proteomes" id="UP001589609">
    <property type="component" value="Unassembled WGS sequence"/>
</dbReference>
<feature type="region of interest" description="Disordered" evidence="1">
    <location>
        <begin position="24"/>
        <end position="45"/>
    </location>
</feature>
<accession>A0ABV5WC51</accession>
<feature type="signal peptide" evidence="2">
    <location>
        <begin position="1"/>
        <end position="24"/>
    </location>
</feature>
<evidence type="ECO:0000313" key="4">
    <source>
        <dbReference type="Proteomes" id="UP001589609"/>
    </source>
</evidence>
<evidence type="ECO:0000256" key="1">
    <source>
        <dbReference type="SAM" id="MobiDB-lite"/>
    </source>
</evidence>
<feature type="chain" id="PRO_5046594322" description="Lipoprotein" evidence="2">
    <location>
        <begin position="25"/>
        <end position="146"/>
    </location>
</feature>
<dbReference type="RefSeq" id="WP_379948423.1">
    <property type="nucleotide sequence ID" value="NZ_JBHMAF010000020.1"/>
</dbReference>
<keyword evidence="2" id="KW-0732">Signal</keyword>
<keyword evidence="4" id="KW-1185">Reference proteome</keyword>
<evidence type="ECO:0000313" key="3">
    <source>
        <dbReference type="EMBL" id="MFB9758170.1"/>
    </source>
</evidence>
<dbReference type="PROSITE" id="PS51257">
    <property type="entry name" value="PROKAR_LIPOPROTEIN"/>
    <property type="match status" value="1"/>
</dbReference>
<evidence type="ECO:0000256" key="2">
    <source>
        <dbReference type="SAM" id="SignalP"/>
    </source>
</evidence>
<dbReference type="SUPFAM" id="SSF47857">
    <property type="entry name" value="Apolipophorin-III"/>
    <property type="match status" value="1"/>
</dbReference>
<protein>
    <recommendedName>
        <fullName evidence="5">Lipoprotein</fullName>
    </recommendedName>
</protein>
<proteinExistence type="predicted"/>
<dbReference type="EMBL" id="JBHMAF010000020">
    <property type="protein sequence ID" value="MFB9758170.1"/>
    <property type="molecule type" value="Genomic_DNA"/>
</dbReference>
<name>A0ABV5WC51_9BACI</name>
<organism evidence="3 4">
    <name type="scientific">Ectobacillus funiculus</name>
    <dbReference type="NCBI Taxonomy" id="137993"/>
    <lineage>
        <taxon>Bacteria</taxon>
        <taxon>Bacillati</taxon>
        <taxon>Bacillota</taxon>
        <taxon>Bacilli</taxon>
        <taxon>Bacillales</taxon>
        <taxon>Bacillaceae</taxon>
        <taxon>Ectobacillus</taxon>
    </lineage>
</organism>
<reference evidence="3 4" key="1">
    <citation type="submission" date="2024-09" db="EMBL/GenBank/DDBJ databases">
        <authorList>
            <person name="Sun Q."/>
            <person name="Mori K."/>
        </authorList>
    </citation>
    <scope>NUCLEOTIDE SEQUENCE [LARGE SCALE GENOMIC DNA]</scope>
    <source>
        <strain evidence="3 4">JCM 11201</strain>
    </source>
</reference>
<comment type="caution">
    <text evidence="3">The sequence shown here is derived from an EMBL/GenBank/DDBJ whole genome shotgun (WGS) entry which is preliminary data.</text>
</comment>